<evidence type="ECO:0000313" key="1">
    <source>
        <dbReference type="EMBL" id="MFD2593444.1"/>
    </source>
</evidence>
<reference evidence="2" key="1">
    <citation type="journal article" date="2019" name="Int. J. Syst. Evol. Microbiol.">
        <title>The Global Catalogue of Microorganisms (GCM) 10K type strain sequencing project: providing services to taxonomists for standard genome sequencing and annotation.</title>
        <authorList>
            <consortium name="The Broad Institute Genomics Platform"/>
            <consortium name="The Broad Institute Genome Sequencing Center for Infectious Disease"/>
            <person name="Wu L."/>
            <person name="Ma J."/>
        </authorList>
    </citation>
    <scope>NUCLEOTIDE SEQUENCE [LARGE SCALE GENOMIC DNA]</scope>
    <source>
        <strain evidence="2">KCTC 42423</strain>
    </source>
</reference>
<evidence type="ECO:0008006" key="3">
    <source>
        <dbReference type="Google" id="ProtNLM"/>
    </source>
</evidence>
<comment type="caution">
    <text evidence="1">The sequence shown here is derived from an EMBL/GenBank/DDBJ whole genome shotgun (WGS) entry which is preliminary data.</text>
</comment>
<proteinExistence type="predicted"/>
<gene>
    <name evidence="1" type="ORF">ACFSTE_21585</name>
</gene>
<name>A0ABW5NEW2_9FLAO</name>
<dbReference type="RefSeq" id="WP_378254142.1">
    <property type="nucleotide sequence ID" value="NZ_JBHSJV010000001.1"/>
</dbReference>
<dbReference type="Proteomes" id="UP001597459">
    <property type="component" value="Unassembled WGS sequence"/>
</dbReference>
<keyword evidence="2" id="KW-1185">Reference proteome</keyword>
<dbReference type="EMBL" id="JBHULX010000048">
    <property type="protein sequence ID" value="MFD2593444.1"/>
    <property type="molecule type" value="Genomic_DNA"/>
</dbReference>
<protein>
    <recommendedName>
        <fullName evidence="3">CHAP domain-containing protein</fullName>
    </recommendedName>
</protein>
<accession>A0ABW5NEW2</accession>
<sequence>MKPGDLFLLQRSKYDWIHTGIIVSCKGAVLETIEGNTNYQGSRNGIAVMKRTRNLQKSRLDVFSLDTFI</sequence>
<evidence type="ECO:0000313" key="2">
    <source>
        <dbReference type="Proteomes" id="UP001597459"/>
    </source>
</evidence>
<organism evidence="1 2">
    <name type="scientific">Aquimarina hainanensis</name>
    <dbReference type="NCBI Taxonomy" id="1578017"/>
    <lineage>
        <taxon>Bacteria</taxon>
        <taxon>Pseudomonadati</taxon>
        <taxon>Bacteroidota</taxon>
        <taxon>Flavobacteriia</taxon>
        <taxon>Flavobacteriales</taxon>
        <taxon>Flavobacteriaceae</taxon>
        <taxon>Aquimarina</taxon>
    </lineage>
</organism>